<gene>
    <name evidence="1" type="ORF">DFQ00_105340</name>
    <name evidence="2" type="ORF">HUB98_09145</name>
</gene>
<dbReference type="Proteomes" id="UP000509327">
    <property type="component" value="Chromosome"/>
</dbReference>
<dbReference type="EMBL" id="QJSW01000005">
    <property type="protein sequence ID" value="PYE49836.1"/>
    <property type="molecule type" value="Genomic_DNA"/>
</dbReference>
<protein>
    <submittedName>
        <fullName evidence="1">Uncharacterized protein</fullName>
    </submittedName>
</protein>
<reference evidence="1 3" key="1">
    <citation type="submission" date="2018-06" db="EMBL/GenBank/DDBJ databases">
        <title>Genomic Encyclopedia of Type Strains, Phase III (KMG-III): the genomes of soil and plant-associated and newly described type strains.</title>
        <authorList>
            <person name="Whitman W."/>
        </authorList>
    </citation>
    <scope>NUCLEOTIDE SEQUENCE [LARGE SCALE GENOMIC DNA]</scope>
    <source>
        <strain evidence="1 3">CECT 7022</strain>
    </source>
</reference>
<name>A0A2V4W597_PAEBA</name>
<organism evidence="1 3">
    <name type="scientific">Paenibacillus barcinonensis</name>
    <dbReference type="NCBI Taxonomy" id="198119"/>
    <lineage>
        <taxon>Bacteria</taxon>
        <taxon>Bacillati</taxon>
        <taxon>Bacillota</taxon>
        <taxon>Bacilli</taxon>
        <taxon>Bacillales</taxon>
        <taxon>Paenibacillaceae</taxon>
        <taxon>Paenibacillus</taxon>
    </lineage>
</organism>
<dbReference type="Proteomes" id="UP000247790">
    <property type="component" value="Unassembled WGS sequence"/>
</dbReference>
<dbReference type="EMBL" id="CP054614">
    <property type="protein sequence ID" value="QKS56489.1"/>
    <property type="molecule type" value="Genomic_DNA"/>
</dbReference>
<proteinExistence type="predicted"/>
<evidence type="ECO:0000313" key="1">
    <source>
        <dbReference type="EMBL" id="PYE49836.1"/>
    </source>
</evidence>
<dbReference type="AlphaFoldDB" id="A0A2V4W597"/>
<evidence type="ECO:0000313" key="2">
    <source>
        <dbReference type="EMBL" id="QKS56489.1"/>
    </source>
</evidence>
<accession>A0A2V4W597</accession>
<sequence>MAYFEYNKDDIGEKFVFVRNGRYTSEPYENGDLKYEERTYKDGHWVCVVKKDHEIVRVDSNQELVKVRHQSGLMQLTIEKEAP</sequence>
<evidence type="ECO:0000313" key="4">
    <source>
        <dbReference type="Proteomes" id="UP000509327"/>
    </source>
</evidence>
<keyword evidence="4" id="KW-1185">Reference proteome</keyword>
<evidence type="ECO:0000313" key="3">
    <source>
        <dbReference type="Proteomes" id="UP000247790"/>
    </source>
</evidence>
<dbReference type="RefSeq" id="WP_110896506.1">
    <property type="nucleotide sequence ID" value="NZ_CP054614.1"/>
</dbReference>
<reference evidence="2 4" key="2">
    <citation type="submission" date="2020-06" db="EMBL/GenBank/DDBJ databases">
        <title>Complete genome of Paenibacillus barcinonensis KACC11450.</title>
        <authorList>
            <person name="Kim M."/>
            <person name="Park Y.-J."/>
            <person name="Shin J.-H."/>
        </authorList>
    </citation>
    <scope>NUCLEOTIDE SEQUENCE [LARGE SCALE GENOMIC DNA]</scope>
    <source>
        <strain evidence="2 4">KACC11450</strain>
    </source>
</reference>